<dbReference type="PRINTS" id="PR00368">
    <property type="entry name" value="FADPNR"/>
</dbReference>
<dbReference type="Proteomes" id="UP000281431">
    <property type="component" value="Unassembled WGS sequence"/>
</dbReference>
<sequence>MVHIAVIGAYGSAGVAVADELLARADELDAGDDLELTLIDDGDPGGGLCILRGCMPSKDVLSAGQHLYQARHDPRLEGTGGLAVDPETVVARKDEHVADFASHRREHVHDLAERDGVEFVRDSARFVDDRTLEIGGERRIEPEYVVIATGSVPAVPSLPGIDEVASSTSADVLDATAFPDSAIVMGFGYVGLELAPYLSEVGGVDLTVIEHDDHPLDEVQPGYGETILDLYRDHFGIEVLTDAHERRLEATDEGGVRLFLERDGDERSIEADHLYLFTGRRPNLDGLGLERTRLEPGSGWVTSTMQAADDERVFVVGDANDREPILHVAKEQGFAAARNVLAHRRGEECEPYANVPHHVIFSGLGVYPFARIGHTPATAADSGMDSIVVTREAGSDGVFRTKNHPEGLATLVVDADSGAVIGYQGLHLHADVMAKTMQVIVEMRLDVREVPDRAYHPTTPEILDGLVRDARAELEARRE</sequence>
<evidence type="ECO:0000256" key="8">
    <source>
        <dbReference type="ARBA" id="ARBA00023284"/>
    </source>
</evidence>
<dbReference type="GO" id="GO:0016668">
    <property type="term" value="F:oxidoreductase activity, acting on a sulfur group of donors, NAD(P) as acceptor"/>
    <property type="evidence" value="ECO:0007669"/>
    <property type="project" value="InterPro"/>
</dbReference>
<dbReference type="PANTHER" id="PTHR43014:SF5">
    <property type="entry name" value="GLUTATHIONE REDUCTASE (NADPH)"/>
    <property type="match status" value="1"/>
</dbReference>
<evidence type="ECO:0000256" key="2">
    <source>
        <dbReference type="ARBA" id="ARBA00007532"/>
    </source>
</evidence>
<keyword evidence="4 9" id="KW-0274">FAD</keyword>
<keyword evidence="5" id="KW-0521">NADP</keyword>
<evidence type="ECO:0000256" key="6">
    <source>
        <dbReference type="ARBA" id="ARBA00023002"/>
    </source>
</evidence>
<feature type="domain" description="Pyridine nucleotide-disulphide oxidoreductase dimerisation" evidence="10">
    <location>
        <begin position="367"/>
        <end position="462"/>
    </location>
</feature>
<evidence type="ECO:0000256" key="1">
    <source>
        <dbReference type="ARBA" id="ARBA00001974"/>
    </source>
</evidence>
<organism evidence="12 13">
    <name type="scientific">Natrarchaeobius chitinivorans</name>
    <dbReference type="NCBI Taxonomy" id="1679083"/>
    <lineage>
        <taxon>Archaea</taxon>
        <taxon>Methanobacteriati</taxon>
        <taxon>Methanobacteriota</taxon>
        <taxon>Stenosarchaea group</taxon>
        <taxon>Halobacteria</taxon>
        <taxon>Halobacteriales</taxon>
        <taxon>Natrialbaceae</taxon>
        <taxon>Natrarchaeobius</taxon>
    </lineage>
</organism>
<keyword evidence="6 9" id="KW-0560">Oxidoreductase</keyword>
<protein>
    <submittedName>
        <fullName evidence="12">NAD(P)/FAD-dependent oxidoreductase</fullName>
    </submittedName>
</protein>
<evidence type="ECO:0000256" key="3">
    <source>
        <dbReference type="ARBA" id="ARBA00022630"/>
    </source>
</evidence>
<dbReference type="Pfam" id="PF02852">
    <property type="entry name" value="Pyr_redox_dim"/>
    <property type="match status" value="1"/>
</dbReference>
<dbReference type="InterPro" id="IPR016156">
    <property type="entry name" value="FAD/NAD-linked_Rdtase_dimer_sf"/>
</dbReference>
<dbReference type="SUPFAM" id="SSF55424">
    <property type="entry name" value="FAD/NAD-linked reductases, dimerisation (C-terminal) domain"/>
    <property type="match status" value="1"/>
</dbReference>
<dbReference type="Gene3D" id="3.50.50.60">
    <property type="entry name" value="FAD/NAD(P)-binding domain"/>
    <property type="match status" value="2"/>
</dbReference>
<dbReference type="AlphaFoldDB" id="A0A3N6M3J5"/>
<evidence type="ECO:0000313" key="13">
    <source>
        <dbReference type="Proteomes" id="UP000281431"/>
    </source>
</evidence>
<evidence type="ECO:0000256" key="5">
    <source>
        <dbReference type="ARBA" id="ARBA00022857"/>
    </source>
</evidence>
<keyword evidence="7" id="KW-1015">Disulfide bond</keyword>
<keyword evidence="13" id="KW-1185">Reference proteome</keyword>
<dbReference type="OrthoDB" id="27922at2157"/>
<keyword evidence="3 9" id="KW-0285">Flavoprotein</keyword>
<evidence type="ECO:0000259" key="11">
    <source>
        <dbReference type="Pfam" id="PF07992"/>
    </source>
</evidence>
<dbReference type="PRINTS" id="PR00411">
    <property type="entry name" value="PNDRDTASEI"/>
</dbReference>
<feature type="domain" description="FAD/NAD(P)-binding" evidence="11">
    <location>
        <begin position="3"/>
        <end position="333"/>
    </location>
</feature>
<dbReference type="Gene3D" id="3.30.390.30">
    <property type="match status" value="1"/>
</dbReference>
<dbReference type="InterPro" id="IPR036188">
    <property type="entry name" value="FAD/NAD-bd_sf"/>
</dbReference>
<dbReference type="InterPro" id="IPR004099">
    <property type="entry name" value="Pyr_nucl-diS_OxRdtase_dimer"/>
</dbReference>
<dbReference type="Pfam" id="PF07992">
    <property type="entry name" value="Pyr_redox_2"/>
    <property type="match status" value="1"/>
</dbReference>
<name>A0A3N6M3J5_NATCH</name>
<evidence type="ECO:0000313" key="12">
    <source>
        <dbReference type="EMBL" id="RQG95024.1"/>
    </source>
</evidence>
<dbReference type="InterPro" id="IPR023753">
    <property type="entry name" value="FAD/NAD-binding_dom"/>
</dbReference>
<evidence type="ECO:0000256" key="9">
    <source>
        <dbReference type="RuleBase" id="RU003691"/>
    </source>
</evidence>
<keyword evidence="8 9" id="KW-0676">Redox-active center</keyword>
<gene>
    <name evidence="12" type="ORF">EA472_21940</name>
</gene>
<dbReference type="PANTHER" id="PTHR43014">
    <property type="entry name" value="MERCURIC REDUCTASE"/>
    <property type="match status" value="1"/>
</dbReference>
<comment type="cofactor">
    <cofactor evidence="1">
        <name>FAD</name>
        <dbReference type="ChEBI" id="CHEBI:57692"/>
    </cofactor>
</comment>
<proteinExistence type="inferred from homology"/>
<dbReference type="EMBL" id="REFZ01000038">
    <property type="protein sequence ID" value="RQG95024.1"/>
    <property type="molecule type" value="Genomic_DNA"/>
</dbReference>
<evidence type="ECO:0000259" key="10">
    <source>
        <dbReference type="Pfam" id="PF02852"/>
    </source>
</evidence>
<dbReference type="InterPro" id="IPR012999">
    <property type="entry name" value="Pyr_OxRdtase_I_AS"/>
</dbReference>
<reference evidence="12 13" key="1">
    <citation type="submission" date="2018-10" db="EMBL/GenBank/DDBJ databases">
        <title>Natrarchaeobius chitinivorans gen. nov., sp. nov., and Natrarchaeobius haloalkaliphilus sp. nov., alkaliphilic, chitin-utilizing haloarchaea from hypersaline alkaline lakes.</title>
        <authorList>
            <person name="Sorokin D.Y."/>
            <person name="Elcheninov A.G."/>
            <person name="Kostrikina N.A."/>
            <person name="Bale N.J."/>
            <person name="Sinninghe Damste J.S."/>
            <person name="Khijniak T.V."/>
            <person name="Kublanov I.V."/>
            <person name="Toshchakov S.V."/>
        </authorList>
    </citation>
    <scope>NUCLEOTIDE SEQUENCE [LARGE SCALE GENOMIC DNA]</scope>
    <source>
        <strain evidence="12 13">AArcht7</strain>
    </source>
</reference>
<evidence type="ECO:0000256" key="7">
    <source>
        <dbReference type="ARBA" id="ARBA00023157"/>
    </source>
</evidence>
<comment type="similarity">
    <text evidence="2 9">Belongs to the class-I pyridine nucleotide-disulfide oxidoreductase family.</text>
</comment>
<accession>A0A3N6M3J5</accession>
<evidence type="ECO:0000256" key="4">
    <source>
        <dbReference type="ARBA" id="ARBA00022827"/>
    </source>
</evidence>
<comment type="caution">
    <text evidence="12">The sequence shown here is derived from an EMBL/GenBank/DDBJ whole genome shotgun (WGS) entry which is preliminary data.</text>
</comment>
<dbReference type="PROSITE" id="PS00076">
    <property type="entry name" value="PYRIDINE_REDOX_1"/>
    <property type="match status" value="1"/>
</dbReference>
<dbReference type="SUPFAM" id="SSF51905">
    <property type="entry name" value="FAD/NAD(P)-binding domain"/>
    <property type="match status" value="1"/>
</dbReference>